<keyword evidence="1" id="KW-0472">Membrane</keyword>
<gene>
    <name evidence="2" type="ORF">SCLAR_v1c02470</name>
</gene>
<reference evidence="2 3" key="1">
    <citation type="submission" date="2017-11" db="EMBL/GenBank/DDBJ databases">
        <title>Complete genome sequence of Spiroplasma clarkii CN-5 (DSM 19994).</title>
        <authorList>
            <person name="Tsai Y.-M."/>
            <person name="Chang A."/>
            <person name="Lo W.-S."/>
            <person name="Kuo C.-H."/>
        </authorList>
    </citation>
    <scope>NUCLEOTIDE SEQUENCE [LARGE SCALE GENOMIC DNA]</scope>
    <source>
        <strain evidence="2 3">CN-5</strain>
    </source>
</reference>
<organism evidence="2 3">
    <name type="scientific">Spiroplasma clarkii</name>
    <dbReference type="NCBI Taxonomy" id="2139"/>
    <lineage>
        <taxon>Bacteria</taxon>
        <taxon>Bacillati</taxon>
        <taxon>Mycoplasmatota</taxon>
        <taxon>Mollicutes</taxon>
        <taxon>Entomoplasmatales</taxon>
        <taxon>Spiroplasmataceae</taxon>
        <taxon>Spiroplasma</taxon>
    </lineage>
</organism>
<evidence type="ECO:0000313" key="3">
    <source>
        <dbReference type="Proteomes" id="UP000231179"/>
    </source>
</evidence>
<evidence type="ECO:0000256" key="1">
    <source>
        <dbReference type="SAM" id="Phobius"/>
    </source>
</evidence>
<dbReference type="KEGG" id="scla:SCLARK_00411"/>
<keyword evidence="1" id="KW-0812">Transmembrane</keyword>
<sequence length="308" mass="35981">MKLEEKIAKYHLEDLIDFKQLKAATRLKQHIILTIAFWILSELGMSLLGWLLVWETIIFMKFWNSSGTGYKIIVILFISAIFLLSVFQICIFGNFLKSLIQGEHFKKNQKLKYEVKKIDTEQIYNNILKEILGEKSSSFLSLNSNIKIFSSSEETYSNQEFEKYKDLKRVFEINNQKFVLAFYLEKAKLNIFRAMRLVALYLTMGILVVAAVTNPAILSRGNLTYTPESWKKNWFPIYGGTIFFKKTSLDQDNLAENEFTDLNAIEIKKFKVDAFRELGPRFILKKSILKLIKNYETEILTIKEIVNL</sequence>
<name>A0A1Y0KZI0_9MOLU</name>
<dbReference type="Proteomes" id="UP000231179">
    <property type="component" value="Chromosome"/>
</dbReference>
<keyword evidence="1" id="KW-1133">Transmembrane helix</keyword>
<keyword evidence="3" id="KW-1185">Reference proteome</keyword>
<feature type="transmembrane region" description="Helical" evidence="1">
    <location>
        <begin position="198"/>
        <end position="218"/>
    </location>
</feature>
<dbReference type="EMBL" id="CP024870">
    <property type="protein sequence ID" value="ATX70577.1"/>
    <property type="molecule type" value="Genomic_DNA"/>
</dbReference>
<proteinExistence type="predicted"/>
<dbReference type="RefSeq" id="WP_100254141.1">
    <property type="nucleotide sequence ID" value="NZ_CP015819.1"/>
</dbReference>
<accession>A0A1Y0KZI0</accession>
<feature type="transmembrane region" description="Helical" evidence="1">
    <location>
        <begin position="72"/>
        <end position="96"/>
    </location>
</feature>
<protein>
    <submittedName>
        <fullName evidence="2">Uncharacterized protein</fullName>
    </submittedName>
</protein>
<evidence type="ECO:0000313" key="2">
    <source>
        <dbReference type="EMBL" id="ATX70577.1"/>
    </source>
</evidence>
<dbReference type="AlphaFoldDB" id="A0A1Y0KZI0"/>
<feature type="transmembrane region" description="Helical" evidence="1">
    <location>
        <begin position="31"/>
        <end position="52"/>
    </location>
</feature>